<evidence type="ECO:0000313" key="2">
    <source>
        <dbReference type="Proteomes" id="UP000807469"/>
    </source>
</evidence>
<accession>A0A9P6CR87</accession>
<protein>
    <submittedName>
        <fullName evidence="1">Uncharacterized protein</fullName>
    </submittedName>
</protein>
<comment type="caution">
    <text evidence="1">The sequence shown here is derived from an EMBL/GenBank/DDBJ whole genome shotgun (WGS) entry which is preliminary data.</text>
</comment>
<dbReference type="EMBL" id="MU155283">
    <property type="protein sequence ID" value="KAF9476751.1"/>
    <property type="molecule type" value="Genomic_DNA"/>
</dbReference>
<reference evidence="1" key="1">
    <citation type="submission" date="2020-11" db="EMBL/GenBank/DDBJ databases">
        <authorList>
            <consortium name="DOE Joint Genome Institute"/>
            <person name="Ahrendt S."/>
            <person name="Riley R."/>
            <person name="Andreopoulos W."/>
            <person name="Labutti K."/>
            <person name="Pangilinan J."/>
            <person name="Ruiz-Duenas F.J."/>
            <person name="Barrasa J.M."/>
            <person name="Sanchez-Garcia M."/>
            <person name="Camarero S."/>
            <person name="Miyauchi S."/>
            <person name="Serrano A."/>
            <person name="Linde D."/>
            <person name="Babiker R."/>
            <person name="Drula E."/>
            <person name="Ayuso-Fernandez I."/>
            <person name="Pacheco R."/>
            <person name="Padilla G."/>
            <person name="Ferreira P."/>
            <person name="Barriuso J."/>
            <person name="Kellner H."/>
            <person name="Castanera R."/>
            <person name="Alfaro M."/>
            <person name="Ramirez L."/>
            <person name="Pisabarro A.G."/>
            <person name="Kuo A."/>
            <person name="Tritt A."/>
            <person name="Lipzen A."/>
            <person name="He G."/>
            <person name="Yan M."/>
            <person name="Ng V."/>
            <person name="Cullen D."/>
            <person name="Martin F."/>
            <person name="Rosso M.-N."/>
            <person name="Henrissat B."/>
            <person name="Hibbett D."/>
            <person name="Martinez A.T."/>
            <person name="Grigoriev I.V."/>
        </authorList>
    </citation>
    <scope>NUCLEOTIDE SEQUENCE</scope>
    <source>
        <strain evidence="1">CIRM-BRFM 674</strain>
    </source>
</reference>
<proteinExistence type="predicted"/>
<organism evidence="1 2">
    <name type="scientific">Pholiota conissans</name>
    <dbReference type="NCBI Taxonomy" id="109636"/>
    <lineage>
        <taxon>Eukaryota</taxon>
        <taxon>Fungi</taxon>
        <taxon>Dikarya</taxon>
        <taxon>Basidiomycota</taxon>
        <taxon>Agaricomycotina</taxon>
        <taxon>Agaricomycetes</taxon>
        <taxon>Agaricomycetidae</taxon>
        <taxon>Agaricales</taxon>
        <taxon>Agaricineae</taxon>
        <taxon>Strophariaceae</taxon>
        <taxon>Pholiota</taxon>
    </lineage>
</organism>
<evidence type="ECO:0000313" key="1">
    <source>
        <dbReference type="EMBL" id="KAF9476751.1"/>
    </source>
</evidence>
<gene>
    <name evidence="1" type="ORF">BDN70DRAFT_949969</name>
</gene>
<keyword evidence="2" id="KW-1185">Reference proteome</keyword>
<dbReference type="AlphaFoldDB" id="A0A9P6CR87"/>
<dbReference type="Proteomes" id="UP000807469">
    <property type="component" value="Unassembled WGS sequence"/>
</dbReference>
<sequence>MDQELPRHNIVGRPDAMPDEKVIVKPSEMEYDDWIVVQLIKIPLPKLFNNDKNACLIVDLRKSLSLYNPRHFCWALAKQKVEGKEVELWMPSFLLGYDYSTDRGKWVWLVEILSEKSTNEGFHTCTHSLKFWENIVGINEQLTLNDEDGVDLLDEVKLDRHLYNTSLYIASHRQRASNIRTLPKTEYEI</sequence>
<name>A0A9P6CR87_9AGAR</name>